<dbReference type="AlphaFoldDB" id="A0A0S2SJA5"/>
<organism evidence="1 2">
    <name type="scientific">Aeromonas schubertii</name>
    <dbReference type="NCBI Taxonomy" id="652"/>
    <lineage>
        <taxon>Bacteria</taxon>
        <taxon>Pseudomonadati</taxon>
        <taxon>Pseudomonadota</taxon>
        <taxon>Gammaproteobacteria</taxon>
        <taxon>Aeromonadales</taxon>
        <taxon>Aeromonadaceae</taxon>
        <taxon>Aeromonas</taxon>
    </lineage>
</organism>
<name>A0A0S2SJA5_9GAMM</name>
<protein>
    <submittedName>
        <fullName evidence="1">Uncharacterized protein</fullName>
    </submittedName>
</protein>
<reference evidence="2" key="1">
    <citation type="submission" date="2015-10" db="EMBL/GenBank/DDBJ databases">
        <title>Complete Genome Sequence of Aeromonas schubertii strain WL1483.</title>
        <authorList>
            <person name="Liu L."/>
        </authorList>
    </citation>
    <scope>NUCLEOTIDE SEQUENCE [LARGE SCALE GENOMIC DNA]</scope>
    <source>
        <strain evidence="2">WL1483</strain>
    </source>
</reference>
<dbReference type="PATRIC" id="fig|652.5.peg.4140"/>
<proteinExistence type="predicted"/>
<dbReference type="KEGG" id="asr:WL1483_2354"/>
<dbReference type="Proteomes" id="UP000058114">
    <property type="component" value="Chromosome"/>
</dbReference>
<sequence>MEAPASVIQARVQKRSGIVWSKAYIDELIASEKKAVEGIAENLNVDLLKITNQVSNELIWDDYGWIVEKKLE</sequence>
<gene>
    <name evidence="1" type="ORF">WL1483_2354</name>
</gene>
<reference evidence="1 2" key="2">
    <citation type="journal article" date="2016" name="Genome Announc.">
        <title>Complete Genome Sequence of the Highly Virulent Aeromonas schubertii Strain WL1483, Isolated from Diseased Snakehead Fish (Channa argus) in China.</title>
        <authorList>
            <person name="Liu L."/>
            <person name="Li N."/>
            <person name="Zhang D."/>
            <person name="Fu X."/>
            <person name="Shi C."/>
            <person name="Lin Q."/>
            <person name="Hao G."/>
        </authorList>
    </citation>
    <scope>NUCLEOTIDE SEQUENCE [LARGE SCALE GENOMIC DNA]</scope>
    <source>
        <strain evidence="1 2">WL1483</strain>
    </source>
</reference>
<dbReference type="EMBL" id="CP013067">
    <property type="protein sequence ID" value="ALP41773.1"/>
    <property type="molecule type" value="Genomic_DNA"/>
</dbReference>
<evidence type="ECO:0000313" key="1">
    <source>
        <dbReference type="EMBL" id="ALP41773.1"/>
    </source>
</evidence>
<evidence type="ECO:0000313" key="2">
    <source>
        <dbReference type="Proteomes" id="UP000058114"/>
    </source>
</evidence>
<accession>A0A0S2SJA5</accession>